<dbReference type="EMBL" id="HF951689">
    <property type="protein sequence ID" value="CCW34765.1"/>
    <property type="molecule type" value="Genomic_DNA"/>
</dbReference>
<dbReference type="GO" id="GO:0005886">
    <property type="term" value="C:plasma membrane"/>
    <property type="evidence" value="ECO:0007669"/>
    <property type="project" value="TreeGrafter"/>
</dbReference>
<evidence type="ECO:0000259" key="3">
    <source>
        <dbReference type="PROSITE" id="PS50893"/>
    </source>
</evidence>
<dbReference type="SUPFAM" id="SSF52540">
    <property type="entry name" value="P-loop containing nucleoside triphosphate hydrolases"/>
    <property type="match status" value="1"/>
</dbReference>
<keyword evidence="5" id="KW-1185">Reference proteome</keyword>
<dbReference type="AlphaFoldDB" id="S0EY69"/>
<dbReference type="SMART" id="SM00382">
    <property type="entry name" value="AAA"/>
    <property type="match status" value="1"/>
</dbReference>
<dbReference type="Gene3D" id="3.40.50.300">
    <property type="entry name" value="P-loop containing nucleotide triphosphate hydrolases"/>
    <property type="match status" value="1"/>
</dbReference>
<dbReference type="GO" id="GO:0022857">
    <property type="term" value="F:transmembrane transporter activity"/>
    <property type="evidence" value="ECO:0007669"/>
    <property type="project" value="TreeGrafter"/>
</dbReference>
<dbReference type="InParanoid" id="S0EY69"/>
<dbReference type="PROSITE" id="PS00211">
    <property type="entry name" value="ABC_TRANSPORTER_1"/>
    <property type="match status" value="1"/>
</dbReference>
<dbReference type="InterPro" id="IPR003439">
    <property type="entry name" value="ABC_transporter-like_ATP-bd"/>
</dbReference>
<dbReference type="InterPro" id="IPR017871">
    <property type="entry name" value="ABC_transporter-like_CS"/>
</dbReference>
<sequence length="233" mass="25722">MLLQAEHISLSYGDGDRVAYAVRDISLVIPETGFFGVMGPSGSGKSSLLYLLSGLKRPVAGKVLYKGTDLYALSERERVRLRREKFGFVFQYPYLINYLTVHENLLVAAASADRDAAQKADKLLQQLHIAHLRNSFPTHLSGGERQRLAVARAMMQEPEVIFADEPTAALDHSNGRAVIDLLLAYRDRGAVIVVSHDPLMLQGADRIYYLLDGCLEKVEEGSAAAQPLRTILP</sequence>
<protein>
    <submittedName>
        <fullName evidence="4">ABC-type antimicrobial peptide transport system,ATPase component</fullName>
    </submittedName>
</protein>
<evidence type="ECO:0000313" key="5">
    <source>
        <dbReference type="Proteomes" id="UP000014227"/>
    </source>
</evidence>
<dbReference type="RefSeq" id="WP_016482319.1">
    <property type="nucleotide sequence ID" value="NC_021487.1"/>
</dbReference>
<accession>S0EY69</accession>
<evidence type="ECO:0000256" key="2">
    <source>
        <dbReference type="ARBA" id="ARBA00022840"/>
    </source>
</evidence>
<evidence type="ECO:0000256" key="1">
    <source>
        <dbReference type="ARBA" id="ARBA00022741"/>
    </source>
</evidence>
<dbReference type="Pfam" id="PF00005">
    <property type="entry name" value="ABC_tran"/>
    <property type="match status" value="1"/>
</dbReference>
<dbReference type="PATRIC" id="fig|1303518.3.peg.955"/>
<dbReference type="GO" id="GO:0005524">
    <property type="term" value="F:ATP binding"/>
    <property type="evidence" value="ECO:0007669"/>
    <property type="project" value="UniProtKB-KW"/>
</dbReference>
<gene>
    <name evidence="4" type="ORF">CCALI_00943</name>
</gene>
<dbReference type="PANTHER" id="PTHR24220">
    <property type="entry name" value="IMPORT ATP-BINDING PROTEIN"/>
    <property type="match status" value="1"/>
</dbReference>
<dbReference type="KEGG" id="ccz:CCALI_00943"/>
<keyword evidence="2" id="KW-0067">ATP-binding</keyword>
<feature type="domain" description="ABC transporter" evidence="3">
    <location>
        <begin position="3"/>
        <end position="232"/>
    </location>
</feature>
<evidence type="ECO:0000313" key="4">
    <source>
        <dbReference type="EMBL" id="CCW34765.1"/>
    </source>
</evidence>
<dbReference type="GO" id="GO:0016887">
    <property type="term" value="F:ATP hydrolysis activity"/>
    <property type="evidence" value="ECO:0007669"/>
    <property type="project" value="InterPro"/>
</dbReference>
<dbReference type="InterPro" id="IPR027417">
    <property type="entry name" value="P-loop_NTPase"/>
</dbReference>
<dbReference type="eggNOG" id="COG1136">
    <property type="taxonomic scope" value="Bacteria"/>
</dbReference>
<proteinExistence type="predicted"/>
<dbReference type="OrthoDB" id="9791546at2"/>
<dbReference type="InterPro" id="IPR015854">
    <property type="entry name" value="ABC_transpr_LolD-like"/>
</dbReference>
<dbReference type="Proteomes" id="UP000014227">
    <property type="component" value="Chromosome I"/>
</dbReference>
<dbReference type="STRING" id="454171.CP488_00212"/>
<dbReference type="InterPro" id="IPR003593">
    <property type="entry name" value="AAA+_ATPase"/>
</dbReference>
<dbReference type="HOGENOM" id="CLU_000604_1_22_0"/>
<name>S0EY69_CHTCT</name>
<dbReference type="PROSITE" id="PS50893">
    <property type="entry name" value="ABC_TRANSPORTER_2"/>
    <property type="match status" value="1"/>
</dbReference>
<keyword evidence="1" id="KW-0547">Nucleotide-binding</keyword>
<organism evidence="4 5">
    <name type="scientific">Chthonomonas calidirosea (strain DSM 23976 / ICMP 18418 / T49)</name>
    <dbReference type="NCBI Taxonomy" id="1303518"/>
    <lineage>
        <taxon>Bacteria</taxon>
        <taxon>Bacillati</taxon>
        <taxon>Armatimonadota</taxon>
        <taxon>Chthonomonadia</taxon>
        <taxon>Chthonomonadales</taxon>
        <taxon>Chthonomonadaceae</taxon>
        <taxon>Chthonomonas</taxon>
    </lineage>
</organism>
<reference evidence="5" key="1">
    <citation type="submission" date="2013-03" db="EMBL/GenBank/DDBJ databases">
        <title>Genome sequence of Chthonomonas calidirosea, the first sequenced genome from the Armatimonadetes phylum (formally candidate division OP10).</title>
        <authorList>
            <person name="Lee K.C.Y."/>
            <person name="Morgan X.C."/>
            <person name="Dunfield P.F."/>
            <person name="Tamas I."/>
            <person name="Houghton K.M."/>
            <person name="Vyssotski M."/>
            <person name="Ryan J.L.J."/>
            <person name="Lagutin K."/>
            <person name="McDonald I.R."/>
            <person name="Stott M.B."/>
        </authorList>
    </citation>
    <scope>NUCLEOTIDE SEQUENCE [LARGE SCALE GENOMIC DNA]</scope>
    <source>
        <strain evidence="5">DSM 23976 / ICMP 18418 / T49</strain>
    </source>
</reference>